<dbReference type="GO" id="GO:0016020">
    <property type="term" value="C:membrane"/>
    <property type="evidence" value="ECO:0007669"/>
    <property type="project" value="UniProtKB-SubCell"/>
</dbReference>
<organism evidence="8 9">
    <name type="scientific">Terrisporobacter hibernicus</name>
    <dbReference type="NCBI Taxonomy" id="2813371"/>
    <lineage>
        <taxon>Bacteria</taxon>
        <taxon>Bacillati</taxon>
        <taxon>Bacillota</taxon>
        <taxon>Clostridia</taxon>
        <taxon>Peptostreptococcales</taxon>
        <taxon>Peptostreptococcaceae</taxon>
        <taxon>Terrisporobacter</taxon>
    </lineage>
</organism>
<feature type="chain" id="PRO_5043533581" evidence="7">
    <location>
        <begin position="20"/>
        <end position="276"/>
    </location>
</feature>
<evidence type="ECO:0000256" key="5">
    <source>
        <dbReference type="ARBA" id="ARBA00023139"/>
    </source>
</evidence>
<reference evidence="8 9" key="1">
    <citation type="journal article" date="2023" name="Int. J. Syst. Evol. Microbiol.">
        <title>Terrisporobacter hibernicus sp. nov., isolated from bovine faeces in Northern Ireland.</title>
        <authorList>
            <person name="Mitchell M."/>
            <person name="Nguyen S.V."/>
            <person name="Connor M."/>
            <person name="Fairley D.J."/>
            <person name="Donoghue O."/>
            <person name="Marshall H."/>
            <person name="Koolman L."/>
            <person name="McMullan G."/>
            <person name="Schaffer K.E."/>
            <person name="McGrath J.W."/>
            <person name="Fanning S."/>
        </authorList>
    </citation>
    <scope>NUCLEOTIDE SEQUENCE [LARGE SCALE GENOMIC DNA]</scope>
    <source>
        <strain evidence="8 9">MCA3</strain>
    </source>
</reference>
<dbReference type="Pfam" id="PF03180">
    <property type="entry name" value="Lipoprotein_9"/>
    <property type="match status" value="1"/>
</dbReference>
<dbReference type="SUPFAM" id="SSF53850">
    <property type="entry name" value="Periplasmic binding protein-like II"/>
    <property type="match status" value="1"/>
</dbReference>
<comment type="subcellular location">
    <subcellularLocation>
        <location evidence="1">Membrane</location>
        <topology evidence="1">Lipid-anchor</topology>
    </subcellularLocation>
</comment>
<evidence type="ECO:0000256" key="6">
    <source>
        <dbReference type="ARBA" id="ARBA00023288"/>
    </source>
</evidence>
<dbReference type="RefSeq" id="WP_228417005.1">
    <property type="nucleotide sequence ID" value="NZ_CP081135.1"/>
</dbReference>
<gene>
    <name evidence="8" type="ORF">JW646_06775</name>
</gene>
<evidence type="ECO:0000313" key="8">
    <source>
        <dbReference type="EMBL" id="UEL49145.1"/>
    </source>
</evidence>
<dbReference type="EMBL" id="CP081135">
    <property type="protein sequence ID" value="UEL49145.1"/>
    <property type="molecule type" value="Genomic_DNA"/>
</dbReference>
<proteinExistence type="inferred from homology"/>
<comment type="similarity">
    <text evidence="2">Belongs to the NlpA lipoprotein family.</text>
</comment>
<dbReference type="AlphaFoldDB" id="A0AAX2ZKR9"/>
<dbReference type="InterPro" id="IPR004872">
    <property type="entry name" value="Lipoprotein_NlpA"/>
</dbReference>
<keyword evidence="5" id="KW-0564">Palmitate</keyword>
<name>A0AAX2ZKR9_9FIRM</name>
<accession>A0AAX2ZKR9</accession>
<dbReference type="Proteomes" id="UP001198983">
    <property type="component" value="Chromosome"/>
</dbReference>
<keyword evidence="9" id="KW-1185">Reference proteome</keyword>
<dbReference type="PANTHER" id="PTHR30429">
    <property type="entry name" value="D-METHIONINE-BINDING LIPOPROTEIN METQ"/>
    <property type="match status" value="1"/>
</dbReference>
<evidence type="ECO:0000256" key="2">
    <source>
        <dbReference type="ARBA" id="ARBA00008973"/>
    </source>
</evidence>
<dbReference type="PROSITE" id="PS51257">
    <property type="entry name" value="PROKAR_LIPOPROTEIN"/>
    <property type="match status" value="1"/>
</dbReference>
<evidence type="ECO:0000256" key="3">
    <source>
        <dbReference type="ARBA" id="ARBA00022729"/>
    </source>
</evidence>
<protein>
    <submittedName>
        <fullName evidence="8">Methionine-binding protein</fullName>
    </submittedName>
</protein>
<keyword evidence="6" id="KW-0449">Lipoprotein</keyword>
<dbReference type="Gene3D" id="3.40.190.10">
    <property type="entry name" value="Periplasmic binding protein-like II"/>
    <property type="match status" value="2"/>
</dbReference>
<sequence>MLKKILGIMSAIIMTVGFATGCSKSSTEVEKDKKHIVVGGTSISEVTYQAIKEKYENMGYTTEFVSFDSNPVVLEACNNGEVDISLGQHKKFVSSYNESNNGDLDMVKPYGYYTGIGLYSEKYSSVDEIPKNAKIAIMNDAMNMDIALRILEDVGLIKIDESVKNATVADIVENPKNISVVDMDQAQTVTSLKDMDAACVFFTHMSNAKKDPAKYIARDNKMIDYPMGVIVKKENSNADWSVDFAKCFREKDVQKEINDAFPGVFEFYTDDNQVKE</sequence>
<dbReference type="KEGG" id="tem:JW646_06775"/>
<evidence type="ECO:0000256" key="4">
    <source>
        <dbReference type="ARBA" id="ARBA00023136"/>
    </source>
</evidence>
<dbReference type="PANTHER" id="PTHR30429:SF0">
    <property type="entry name" value="METHIONINE-BINDING LIPOPROTEIN METQ"/>
    <property type="match status" value="1"/>
</dbReference>
<evidence type="ECO:0000256" key="1">
    <source>
        <dbReference type="ARBA" id="ARBA00004635"/>
    </source>
</evidence>
<evidence type="ECO:0000313" key="9">
    <source>
        <dbReference type="Proteomes" id="UP001198983"/>
    </source>
</evidence>
<feature type="signal peptide" evidence="7">
    <location>
        <begin position="1"/>
        <end position="19"/>
    </location>
</feature>
<evidence type="ECO:0000256" key="7">
    <source>
        <dbReference type="SAM" id="SignalP"/>
    </source>
</evidence>
<keyword evidence="3 7" id="KW-0732">Signal</keyword>
<keyword evidence="4" id="KW-0472">Membrane</keyword>